<evidence type="ECO:0000313" key="2">
    <source>
        <dbReference type="Proteomes" id="UP000515369"/>
    </source>
</evidence>
<organism evidence="1 2">
    <name type="scientific">Spirosoma foliorum</name>
    <dbReference type="NCBI Taxonomy" id="2710596"/>
    <lineage>
        <taxon>Bacteria</taxon>
        <taxon>Pseudomonadati</taxon>
        <taxon>Bacteroidota</taxon>
        <taxon>Cytophagia</taxon>
        <taxon>Cytophagales</taxon>
        <taxon>Cytophagaceae</taxon>
        <taxon>Spirosoma</taxon>
    </lineage>
</organism>
<keyword evidence="2" id="KW-1185">Reference proteome</keyword>
<proteinExistence type="predicted"/>
<gene>
    <name evidence="1" type="ORF">H3H32_30990</name>
</gene>
<name>A0A7G5GTV9_9BACT</name>
<dbReference type="AlphaFoldDB" id="A0A7G5GTV9"/>
<reference evidence="1 2" key="1">
    <citation type="submission" date="2020-07" db="EMBL/GenBank/DDBJ databases">
        <title>Spirosoma foliorum sp. nov., isolated from the leaves on the Nejang mountain Korea, Republic of.</title>
        <authorList>
            <person name="Ho H."/>
            <person name="Lee Y.-J."/>
            <person name="Nurcahyanto D.-A."/>
            <person name="Kim S.-G."/>
        </authorList>
    </citation>
    <scope>NUCLEOTIDE SEQUENCE [LARGE SCALE GENOMIC DNA]</scope>
    <source>
        <strain evidence="1 2">PL0136</strain>
    </source>
</reference>
<sequence>MEGPFTKYPGRPVRPYAPEVMENYQEPENFPNSCSYHKDVLNFAEAYFESLLSNSEQFQQLIALPSFNLEDYIYEGAALDIVYRFSFTQHHISQHLNKPDWFDEITNYIDYIIESLGKPALGLDIYIHALAFYLENEVKLSNRDKVEALLDFILPKTEDAIEDVDLNELFNTYQKWLTFFPFELKPFSHLKDDYRNPLPILIENGVHNPYTKKFRVRFKTRKQLLGWLLEKTERTLAAAESEKLIEAGLIQDKNSHHADLFREAHRVKQKALLNRFSKREAQYVKIIGEWLKNEKEYFEGYIPKHSNIVQGKSINANSIESKNHNEGFLTIRTDIITNLYEVLSPFFPDAAENALMNLLRGEQNGQEKLLFKENGNKLAFLFKELYDNSVMTGHSKIEVEQWLLRNFQYYDLRQKSNKDFTPAYLNGIISTNGKECKSPIALVEIVDGKLRIAPIRRNTKKYSKF</sequence>
<dbReference type="EMBL" id="CP059732">
    <property type="protein sequence ID" value="QMW02301.1"/>
    <property type="molecule type" value="Genomic_DNA"/>
</dbReference>
<dbReference type="Proteomes" id="UP000515369">
    <property type="component" value="Chromosome"/>
</dbReference>
<protein>
    <submittedName>
        <fullName evidence="1">Uncharacterized protein</fullName>
    </submittedName>
</protein>
<dbReference type="KEGG" id="sfol:H3H32_30990"/>
<accession>A0A7G5GTV9</accession>
<evidence type="ECO:0000313" key="1">
    <source>
        <dbReference type="EMBL" id="QMW02301.1"/>
    </source>
</evidence>
<dbReference type="RefSeq" id="WP_182459610.1">
    <property type="nucleotide sequence ID" value="NZ_CP059732.1"/>
</dbReference>